<name>X1I580_9ZZZZ</name>
<proteinExistence type="predicted"/>
<feature type="transmembrane region" description="Helical" evidence="1">
    <location>
        <begin position="112"/>
        <end position="130"/>
    </location>
</feature>
<protein>
    <recommendedName>
        <fullName evidence="3">Yip1 domain-containing protein</fullName>
    </recommendedName>
</protein>
<evidence type="ECO:0000256" key="1">
    <source>
        <dbReference type="SAM" id="Phobius"/>
    </source>
</evidence>
<organism evidence="2">
    <name type="scientific">marine sediment metagenome</name>
    <dbReference type="NCBI Taxonomy" id="412755"/>
    <lineage>
        <taxon>unclassified sequences</taxon>
        <taxon>metagenomes</taxon>
        <taxon>ecological metagenomes</taxon>
    </lineage>
</organism>
<keyword evidence="1" id="KW-1133">Transmembrane helix</keyword>
<evidence type="ECO:0008006" key="3">
    <source>
        <dbReference type="Google" id="ProtNLM"/>
    </source>
</evidence>
<feature type="transmembrane region" description="Helical" evidence="1">
    <location>
        <begin position="48"/>
        <end position="74"/>
    </location>
</feature>
<accession>X1I580</accession>
<keyword evidence="1" id="KW-0812">Transmembrane</keyword>
<evidence type="ECO:0000313" key="2">
    <source>
        <dbReference type="EMBL" id="GAH77536.1"/>
    </source>
</evidence>
<reference evidence="2" key="1">
    <citation type="journal article" date="2014" name="Front. Microbiol.">
        <title>High frequency of phylogenetically diverse reductive dehalogenase-homologous genes in deep subseafloor sedimentary metagenomes.</title>
        <authorList>
            <person name="Kawai M."/>
            <person name="Futagami T."/>
            <person name="Toyoda A."/>
            <person name="Takaki Y."/>
            <person name="Nishi S."/>
            <person name="Hori S."/>
            <person name="Arai W."/>
            <person name="Tsubouchi T."/>
            <person name="Morono Y."/>
            <person name="Uchiyama I."/>
            <person name="Ito T."/>
            <person name="Fujiyama A."/>
            <person name="Inagaki F."/>
            <person name="Takami H."/>
        </authorList>
    </citation>
    <scope>NUCLEOTIDE SEQUENCE</scope>
    <source>
        <strain evidence="2">Expedition CK06-06</strain>
    </source>
</reference>
<comment type="caution">
    <text evidence="2">The sequence shown here is derived from an EMBL/GenBank/DDBJ whole genome shotgun (WGS) entry which is preliminary data.</text>
</comment>
<feature type="transmembrane region" description="Helical" evidence="1">
    <location>
        <begin position="86"/>
        <end position="106"/>
    </location>
</feature>
<keyword evidence="1" id="KW-0472">Membrane</keyword>
<dbReference type="EMBL" id="BARU01039079">
    <property type="protein sequence ID" value="GAH77536.1"/>
    <property type="molecule type" value="Genomic_DNA"/>
</dbReference>
<gene>
    <name evidence="2" type="ORF">S03H2_60618</name>
</gene>
<dbReference type="AlphaFoldDB" id="X1I580"/>
<sequence>MTSLSFVLGGVFVDVPISLSIKGKQKLGVVTTDWELPIGDFVIKIDPVAGLIVIFIVIIVIAGLLGIQILASGLSPESVRFIMNAILYFAIWSLLSIPCFNLIISIEIFGTLIYIVLTIAYVIGVIQKIGGGNG</sequence>